<reference evidence="2 3" key="1">
    <citation type="submission" date="2024-04" db="EMBL/GenBank/DDBJ databases">
        <authorList>
            <person name="Rising A."/>
            <person name="Reimegard J."/>
            <person name="Sonavane S."/>
            <person name="Akerstrom W."/>
            <person name="Nylinder S."/>
            <person name="Hedman E."/>
            <person name="Kallberg Y."/>
        </authorList>
    </citation>
    <scope>NUCLEOTIDE SEQUENCE [LARGE SCALE GENOMIC DNA]</scope>
</reference>
<evidence type="ECO:0000313" key="3">
    <source>
        <dbReference type="Proteomes" id="UP001497382"/>
    </source>
</evidence>
<comment type="caution">
    <text evidence="2">The sequence shown here is derived from an EMBL/GenBank/DDBJ whole genome shotgun (WGS) entry which is preliminary data.</text>
</comment>
<proteinExistence type="predicted"/>
<evidence type="ECO:0000313" key="2">
    <source>
        <dbReference type="EMBL" id="CAL1288663.1"/>
    </source>
</evidence>
<name>A0AAV2B0M9_9ARAC</name>
<dbReference type="EMBL" id="CAXIEN010000235">
    <property type="protein sequence ID" value="CAL1288663.1"/>
    <property type="molecule type" value="Genomic_DNA"/>
</dbReference>
<evidence type="ECO:0000256" key="1">
    <source>
        <dbReference type="SAM" id="MobiDB-lite"/>
    </source>
</evidence>
<accession>A0AAV2B0M9</accession>
<feature type="compositionally biased region" description="Basic residues" evidence="1">
    <location>
        <begin position="10"/>
        <end position="26"/>
    </location>
</feature>
<organism evidence="2 3">
    <name type="scientific">Larinioides sclopetarius</name>
    <dbReference type="NCBI Taxonomy" id="280406"/>
    <lineage>
        <taxon>Eukaryota</taxon>
        <taxon>Metazoa</taxon>
        <taxon>Ecdysozoa</taxon>
        <taxon>Arthropoda</taxon>
        <taxon>Chelicerata</taxon>
        <taxon>Arachnida</taxon>
        <taxon>Araneae</taxon>
        <taxon>Araneomorphae</taxon>
        <taxon>Entelegynae</taxon>
        <taxon>Araneoidea</taxon>
        <taxon>Araneidae</taxon>
        <taxon>Larinioides</taxon>
    </lineage>
</organism>
<protein>
    <submittedName>
        <fullName evidence="2">Uncharacterized protein</fullName>
    </submittedName>
</protein>
<feature type="region of interest" description="Disordered" evidence="1">
    <location>
        <begin position="68"/>
        <end position="111"/>
    </location>
</feature>
<sequence>MEKSDVLGLPHKKHKKHKHKKHKKKRGVDDADDGSGGNSPGAPGEKFKPGLKLKIKIGGQTFGEARLSKSEINEASSDESANIDVVGASPSAPLLDSATNPSNSSKKGKKMDEEEAWLAALEAGRLEEVDDELRRMKDPNLMTARQVCTYFFSLTY</sequence>
<feature type="region of interest" description="Disordered" evidence="1">
    <location>
        <begin position="1"/>
        <end position="51"/>
    </location>
</feature>
<dbReference type="Proteomes" id="UP001497382">
    <property type="component" value="Unassembled WGS sequence"/>
</dbReference>
<dbReference type="AlphaFoldDB" id="A0AAV2B0M9"/>
<gene>
    <name evidence="2" type="ORF">LARSCL_LOCUS15469</name>
</gene>
<keyword evidence="3" id="KW-1185">Reference proteome</keyword>